<feature type="transmembrane region" description="Helical" evidence="1">
    <location>
        <begin position="65"/>
        <end position="84"/>
    </location>
</feature>
<dbReference type="RefSeq" id="WP_168067839.1">
    <property type="nucleotide sequence ID" value="NZ_JAATJC010000001.1"/>
</dbReference>
<feature type="transmembrane region" description="Helical" evidence="1">
    <location>
        <begin position="217"/>
        <end position="237"/>
    </location>
</feature>
<protein>
    <recommendedName>
        <fullName evidence="4">Glycosyltransferase RgtA/B/C/D-like domain-containing protein</fullName>
    </recommendedName>
</protein>
<accession>A0A7X6BGI3</accession>
<evidence type="ECO:0000256" key="1">
    <source>
        <dbReference type="SAM" id="Phobius"/>
    </source>
</evidence>
<dbReference type="AlphaFoldDB" id="A0A7X6BGI3"/>
<keyword evidence="1" id="KW-1133">Transmembrane helix</keyword>
<evidence type="ECO:0008006" key="4">
    <source>
        <dbReference type="Google" id="ProtNLM"/>
    </source>
</evidence>
<feature type="transmembrane region" description="Helical" evidence="1">
    <location>
        <begin position="345"/>
        <end position="369"/>
    </location>
</feature>
<keyword evidence="1" id="KW-0472">Membrane</keyword>
<feature type="transmembrane region" description="Helical" evidence="1">
    <location>
        <begin position="136"/>
        <end position="161"/>
    </location>
</feature>
<organism evidence="2 3">
    <name type="scientific">Sphingomonas kaistensis</name>
    <dbReference type="NCBI Taxonomy" id="298708"/>
    <lineage>
        <taxon>Bacteria</taxon>
        <taxon>Pseudomonadati</taxon>
        <taxon>Pseudomonadota</taxon>
        <taxon>Alphaproteobacteria</taxon>
        <taxon>Sphingomonadales</taxon>
        <taxon>Sphingomonadaceae</taxon>
        <taxon>Sphingomonas</taxon>
    </lineage>
</organism>
<name>A0A7X6BGI3_9SPHN</name>
<feature type="transmembrane region" description="Helical" evidence="1">
    <location>
        <begin position="96"/>
        <end position="116"/>
    </location>
</feature>
<comment type="caution">
    <text evidence="2">The sequence shown here is derived from an EMBL/GenBank/DDBJ whole genome shotgun (WGS) entry which is preliminary data.</text>
</comment>
<dbReference type="EMBL" id="JAATJC010000001">
    <property type="protein sequence ID" value="NJC05106.1"/>
    <property type="molecule type" value="Genomic_DNA"/>
</dbReference>
<gene>
    <name evidence="2" type="ORF">GGQ97_000899</name>
</gene>
<feature type="transmembrane region" description="Helical" evidence="1">
    <location>
        <begin position="296"/>
        <end position="315"/>
    </location>
</feature>
<sequence length="524" mass="58758">MIPPAAPPNPPGMPRPWWETRAFVVVMVLLSAVPLLYPPVPPLVDLLGHMGRYRVMLDGDVPSLAAMYSFKWALMGNLGVDLAVYPLARLIGLEPAVKLVIILIPMMTTAGMLWVAREVHHRLPPTVMFALPFVYGHHFLFGFVNYALSVALAMLAFGLWLRLGRKGKYRPRAALFVPISILVWLCHAFGWGFLGLLAFSAEVVRAHDDGRSWWRSILRAAGQCLSLALPLLLMVLWREGGGGVTADWFNWKNKMFSVNTVLRDRWLVWDRISFFTCLVVFLFAIVHPRLTLSRMLTFTAIVLGLAFAMLPRIIFGSAYADMRLMPFVLAFALLAIRFRRDTQLGMGWVLASFALAFFLARTASVTWSLKLASDEYARQLTALDQVPEGARVVSMVGLGCSRTSGWPMWRNAHLGGMVVVRRNGFSNDHWDVPGAKLLTVTNRAAGYWQHDPSNLVLHDRCPARFGRPISPMLRRFPREAFDYLWLINPPPYDPALVSDLQKVWGLPDGSALYRIGPGPANPSR</sequence>
<keyword evidence="1" id="KW-0812">Transmembrane</keyword>
<feature type="transmembrane region" description="Helical" evidence="1">
    <location>
        <begin position="272"/>
        <end position="290"/>
    </location>
</feature>
<dbReference type="Proteomes" id="UP000558192">
    <property type="component" value="Unassembled WGS sequence"/>
</dbReference>
<proteinExistence type="predicted"/>
<evidence type="ECO:0000313" key="3">
    <source>
        <dbReference type="Proteomes" id="UP000558192"/>
    </source>
</evidence>
<keyword evidence="3" id="KW-1185">Reference proteome</keyword>
<feature type="transmembrane region" description="Helical" evidence="1">
    <location>
        <begin position="22"/>
        <end position="40"/>
    </location>
</feature>
<evidence type="ECO:0000313" key="2">
    <source>
        <dbReference type="EMBL" id="NJC05106.1"/>
    </source>
</evidence>
<feature type="transmembrane region" description="Helical" evidence="1">
    <location>
        <begin position="173"/>
        <end position="197"/>
    </location>
</feature>
<reference evidence="2 3" key="1">
    <citation type="submission" date="2020-03" db="EMBL/GenBank/DDBJ databases">
        <title>Genomic Encyclopedia of Type Strains, Phase IV (KMG-IV): sequencing the most valuable type-strain genomes for metagenomic binning, comparative biology and taxonomic classification.</title>
        <authorList>
            <person name="Goeker M."/>
        </authorList>
    </citation>
    <scope>NUCLEOTIDE SEQUENCE [LARGE SCALE GENOMIC DNA]</scope>
    <source>
        <strain evidence="2 3">DSM 16846</strain>
    </source>
</reference>